<evidence type="ECO:0000256" key="5">
    <source>
        <dbReference type="SAM" id="Phobius"/>
    </source>
</evidence>
<comment type="caution">
    <text evidence="6">The sequence shown here is derived from an EMBL/GenBank/DDBJ whole genome shotgun (WGS) entry which is preliminary data.</text>
</comment>
<keyword evidence="7" id="KW-1185">Reference proteome</keyword>
<sequence>MSNTTVAADRDLFGYDPSVAAAAVAMLAFLFTGVAHSVQMYFYRPCWYMILMAIGAFWELIGFGMRINAASHVTSSTWFAAQQSILILAPVIVAAGDYMILTRIIRHIGVEFSPVNPKYVAPIFVGMDILSFVIQGGGSAALVTAKDQSTLNFGLYSLLAGLAVQVFSIACFLLLAVIFQRRARVVPGYKWRRLMAALYVSAAFILIRSIYRVAEFAQGFLSPISKIEGLLYTFDTAAIFVALAVFNIVHPGNILVAPKEGDHVYSMSNRMRVNP</sequence>
<name>A0A507BVR9_9FUNG</name>
<evidence type="ECO:0008006" key="8">
    <source>
        <dbReference type="Google" id="ProtNLM"/>
    </source>
</evidence>
<dbReference type="InterPro" id="IPR007568">
    <property type="entry name" value="RTA1"/>
</dbReference>
<evidence type="ECO:0000256" key="3">
    <source>
        <dbReference type="ARBA" id="ARBA00022989"/>
    </source>
</evidence>
<dbReference type="AlphaFoldDB" id="A0A507BVR9"/>
<keyword evidence="2 5" id="KW-0812">Transmembrane</keyword>
<reference evidence="6 7" key="1">
    <citation type="journal article" date="2019" name="Sci. Rep.">
        <title>Comparative genomics of chytrid fungi reveal insights into the obligate biotrophic and pathogenic lifestyle of Synchytrium endobioticum.</title>
        <authorList>
            <person name="van de Vossenberg B.T.L.H."/>
            <person name="Warris S."/>
            <person name="Nguyen H.D.T."/>
            <person name="van Gent-Pelzer M.P.E."/>
            <person name="Joly D.L."/>
            <person name="van de Geest H.C."/>
            <person name="Bonants P.J.M."/>
            <person name="Smith D.S."/>
            <person name="Levesque C.A."/>
            <person name="van der Lee T.A.J."/>
        </authorList>
    </citation>
    <scope>NUCLEOTIDE SEQUENCE [LARGE SCALE GENOMIC DNA]</scope>
    <source>
        <strain evidence="6 7">JEL517</strain>
    </source>
</reference>
<dbReference type="OrthoDB" id="3358017at2759"/>
<accession>A0A507BVR9</accession>
<comment type="subcellular location">
    <subcellularLocation>
        <location evidence="1">Membrane</location>
        <topology evidence="1">Multi-pass membrane protein</topology>
    </subcellularLocation>
</comment>
<feature type="transmembrane region" description="Helical" evidence="5">
    <location>
        <begin position="120"/>
        <end position="143"/>
    </location>
</feature>
<dbReference type="PANTHER" id="PTHR31465:SF1">
    <property type="entry name" value="PROTEIN RTA1-RELATED"/>
    <property type="match status" value="1"/>
</dbReference>
<evidence type="ECO:0000256" key="4">
    <source>
        <dbReference type="ARBA" id="ARBA00023136"/>
    </source>
</evidence>
<dbReference type="GeneID" id="42006335"/>
<keyword evidence="3 5" id="KW-1133">Transmembrane helix</keyword>
<dbReference type="Pfam" id="PF04479">
    <property type="entry name" value="RTA1"/>
    <property type="match status" value="1"/>
</dbReference>
<dbReference type="EMBL" id="QEAO01000042">
    <property type="protein sequence ID" value="TPX31582.1"/>
    <property type="molecule type" value="Genomic_DNA"/>
</dbReference>
<feature type="transmembrane region" description="Helical" evidence="5">
    <location>
        <begin position="46"/>
        <end position="67"/>
    </location>
</feature>
<protein>
    <recommendedName>
        <fullName evidence="8">RTA1 like protein</fullName>
    </recommendedName>
</protein>
<evidence type="ECO:0000313" key="7">
    <source>
        <dbReference type="Proteomes" id="UP000319731"/>
    </source>
</evidence>
<dbReference type="PANTHER" id="PTHR31465">
    <property type="entry name" value="PROTEIN RTA1-RELATED"/>
    <property type="match status" value="1"/>
</dbReference>
<feature type="transmembrane region" description="Helical" evidence="5">
    <location>
        <begin position="231"/>
        <end position="249"/>
    </location>
</feature>
<organism evidence="6 7">
    <name type="scientific">Synchytrium microbalum</name>
    <dbReference type="NCBI Taxonomy" id="1806994"/>
    <lineage>
        <taxon>Eukaryota</taxon>
        <taxon>Fungi</taxon>
        <taxon>Fungi incertae sedis</taxon>
        <taxon>Chytridiomycota</taxon>
        <taxon>Chytridiomycota incertae sedis</taxon>
        <taxon>Chytridiomycetes</taxon>
        <taxon>Synchytriales</taxon>
        <taxon>Synchytriaceae</taxon>
        <taxon>Synchytrium</taxon>
    </lineage>
</organism>
<dbReference type="Proteomes" id="UP000319731">
    <property type="component" value="Unassembled WGS sequence"/>
</dbReference>
<evidence type="ECO:0000256" key="1">
    <source>
        <dbReference type="ARBA" id="ARBA00004141"/>
    </source>
</evidence>
<feature type="transmembrane region" description="Helical" evidence="5">
    <location>
        <begin position="12"/>
        <end position="34"/>
    </location>
</feature>
<feature type="transmembrane region" description="Helical" evidence="5">
    <location>
        <begin position="79"/>
        <end position="100"/>
    </location>
</feature>
<evidence type="ECO:0000313" key="6">
    <source>
        <dbReference type="EMBL" id="TPX31582.1"/>
    </source>
</evidence>
<feature type="transmembrane region" description="Helical" evidence="5">
    <location>
        <begin position="191"/>
        <end position="211"/>
    </location>
</feature>
<dbReference type="GO" id="GO:0016020">
    <property type="term" value="C:membrane"/>
    <property type="evidence" value="ECO:0007669"/>
    <property type="project" value="UniProtKB-SubCell"/>
</dbReference>
<dbReference type="RefSeq" id="XP_031022976.1">
    <property type="nucleotide sequence ID" value="XM_031171038.1"/>
</dbReference>
<evidence type="ECO:0000256" key="2">
    <source>
        <dbReference type="ARBA" id="ARBA00022692"/>
    </source>
</evidence>
<feature type="transmembrane region" description="Helical" evidence="5">
    <location>
        <begin position="155"/>
        <end position="179"/>
    </location>
</feature>
<dbReference type="STRING" id="1806994.A0A507BVR9"/>
<gene>
    <name evidence="6" type="ORF">SmJEL517_g05110</name>
</gene>
<keyword evidence="4 5" id="KW-0472">Membrane</keyword>
<proteinExistence type="predicted"/>